<dbReference type="InterPro" id="IPR016181">
    <property type="entry name" value="Acyl_CoA_acyltransferase"/>
</dbReference>
<dbReference type="EMBL" id="CP003537">
    <property type="protein sequence ID" value="AGH95930.1"/>
    <property type="molecule type" value="Genomic_DNA"/>
</dbReference>
<dbReference type="PANTHER" id="PTHR43792">
    <property type="entry name" value="GNAT FAMILY, PUTATIVE (AFU_ORTHOLOGUE AFUA_3G00765)-RELATED-RELATED"/>
    <property type="match status" value="1"/>
</dbReference>
<dbReference type="Gene3D" id="3.40.630.30">
    <property type="match status" value="1"/>
</dbReference>
<dbReference type="InterPro" id="IPR000182">
    <property type="entry name" value="GNAT_dom"/>
</dbReference>
<keyword evidence="3" id="KW-1185">Reference proteome</keyword>
<dbReference type="HOGENOM" id="CLU_013985_40_1_7"/>
<protein>
    <recommendedName>
        <fullName evidence="1">N-acetyltransferase domain-containing protein</fullName>
    </recommendedName>
</protein>
<dbReference type="InterPro" id="IPR051531">
    <property type="entry name" value="N-acetyltransferase"/>
</dbReference>
<dbReference type="AlphaFoldDB" id="M4VBR6"/>
<dbReference type="STRING" id="1184267.A11Q_1714"/>
<sequence length="194" mass="22935">MRRGLFKTRRLILRAINSKDYDVWFDAYVNRLPQKSRWDAPPLSADKCTRKIFQKVLKEHEQLAKVDDYYRYYLFEKKTGAIVGQVDFDIFVRSTHQFANFGYQIYNRHWGKKLGKEAATMGLKIGFKHLKLNRLEAAINLDNKKSIKLARSIGMKKEGIKKRYWYEDGQWVDHVIYVANPEDIGLRGRKPIFG</sequence>
<evidence type="ECO:0000313" key="3">
    <source>
        <dbReference type="Proteomes" id="UP000012040"/>
    </source>
</evidence>
<accession>M4VBR6</accession>
<name>M4VBR6_9BACT</name>
<dbReference type="KEGG" id="bex:A11Q_1714"/>
<dbReference type="Proteomes" id="UP000012040">
    <property type="component" value="Chromosome"/>
</dbReference>
<evidence type="ECO:0000259" key="1">
    <source>
        <dbReference type="PROSITE" id="PS51186"/>
    </source>
</evidence>
<reference evidence="2 3" key="1">
    <citation type="journal article" date="2013" name="ISME J.">
        <title>By their genes ye shall know them: genomic signatures of predatory bacteria.</title>
        <authorList>
            <person name="Pasternak Z."/>
            <person name="Pietrokovski S."/>
            <person name="Rotem O."/>
            <person name="Gophna U."/>
            <person name="Lurie-Weinberger M.N."/>
            <person name="Jurkevitch E."/>
        </authorList>
    </citation>
    <scope>NUCLEOTIDE SEQUENCE [LARGE SCALE GENOMIC DNA]</scope>
    <source>
        <strain evidence="2 3">JSS</strain>
    </source>
</reference>
<dbReference type="SUPFAM" id="SSF55729">
    <property type="entry name" value="Acyl-CoA N-acyltransferases (Nat)"/>
    <property type="match status" value="1"/>
</dbReference>
<dbReference type="eggNOG" id="COG1670">
    <property type="taxonomic scope" value="Bacteria"/>
</dbReference>
<dbReference type="RefSeq" id="WP_015470420.1">
    <property type="nucleotide sequence ID" value="NC_020813.1"/>
</dbReference>
<dbReference type="PATRIC" id="fig|1184267.3.peg.1735"/>
<dbReference type="GO" id="GO:0016747">
    <property type="term" value="F:acyltransferase activity, transferring groups other than amino-acyl groups"/>
    <property type="evidence" value="ECO:0007669"/>
    <property type="project" value="InterPro"/>
</dbReference>
<dbReference type="OrthoDB" id="5294174at2"/>
<feature type="domain" description="N-acetyltransferase" evidence="1">
    <location>
        <begin position="11"/>
        <end position="173"/>
    </location>
</feature>
<proteinExistence type="predicted"/>
<evidence type="ECO:0000313" key="2">
    <source>
        <dbReference type="EMBL" id="AGH95930.1"/>
    </source>
</evidence>
<gene>
    <name evidence="2" type="ORF">A11Q_1714</name>
</gene>
<dbReference type="PROSITE" id="PS51186">
    <property type="entry name" value="GNAT"/>
    <property type="match status" value="1"/>
</dbReference>
<dbReference type="Pfam" id="PF13302">
    <property type="entry name" value="Acetyltransf_3"/>
    <property type="match status" value="1"/>
</dbReference>
<organism evidence="2 3">
    <name type="scientific">Pseudobdellovibrio exovorus JSS</name>
    <dbReference type="NCBI Taxonomy" id="1184267"/>
    <lineage>
        <taxon>Bacteria</taxon>
        <taxon>Pseudomonadati</taxon>
        <taxon>Bdellovibrionota</taxon>
        <taxon>Bdellovibrionia</taxon>
        <taxon>Bdellovibrionales</taxon>
        <taxon>Pseudobdellovibrionaceae</taxon>
        <taxon>Pseudobdellovibrio</taxon>
    </lineage>
</organism>